<feature type="compositionally biased region" description="Basic and acidic residues" evidence="2">
    <location>
        <begin position="827"/>
        <end position="838"/>
    </location>
</feature>
<proteinExistence type="predicted"/>
<keyword evidence="1" id="KW-0175">Coiled coil</keyword>
<feature type="region of interest" description="Disordered" evidence="2">
    <location>
        <begin position="946"/>
        <end position="1065"/>
    </location>
</feature>
<dbReference type="GO" id="GO:0043139">
    <property type="term" value="F:5'-3' DNA helicase activity"/>
    <property type="evidence" value="ECO:0007669"/>
    <property type="project" value="InterPro"/>
</dbReference>
<evidence type="ECO:0000313" key="5">
    <source>
        <dbReference type="Proteomes" id="UP000244811"/>
    </source>
</evidence>
<dbReference type="InterPro" id="IPR036397">
    <property type="entry name" value="RNaseH_sf"/>
</dbReference>
<dbReference type="Gene3D" id="3.30.420.10">
    <property type="entry name" value="Ribonuclease H-like superfamily/Ribonuclease H"/>
    <property type="match status" value="1"/>
</dbReference>
<evidence type="ECO:0000259" key="3">
    <source>
        <dbReference type="PROSITE" id="PS51199"/>
    </source>
</evidence>
<dbReference type="InterPro" id="IPR001098">
    <property type="entry name" value="DNA-dir_DNA_pol_A_palm_dom"/>
</dbReference>
<evidence type="ECO:0000256" key="1">
    <source>
        <dbReference type="SAM" id="Coils"/>
    </source>
</evidence>
<dbReference type="CDD" id="cd01029">
    <property type="entry name" value="TOPRIM_primases"/>
    <property type="match status" value="1"/>
</dbReference>
<dbReference type="Gene3D" id="1.20.1060.10">
    <property type="entry name" value="Taq DNA Polymerase, Chain T, domain 4"/>
    <property type="match status" value="1"/>
</dbReference>
<evidence type="ECO:0000313" key="4">
    <source>
        <dbReference type="EMBL" id="UKK00271.1"/>
    </source>
</evidence>
<feature type="compositionally biased region" description="Low complexity" evidence="2">
    <location>
        <begin position="813"/>
        <end position="826"/>
    </location>
</feature>
<feature type="compositionally biased region" description="Polar residues" evidence="2">
    <location>
        <begin position="438"/>
        <end position="451"/>
    </location>
</feature>
<dbReference type="GO" id="GO:0003697">
    <property type="term" value="F:single-stranded DNA binding"/>
    <property type="evidence" value="ECO:0007669"/>
    <property type="project" value="InterPro"/>
</dbReference>
<dbReference type="InterPro" id="IPR043502">
    <property type="entry name" value="DNA/RNA_pol_sf"/>
</dbReference>
<feature type="compositionally biased region" description="Low complexity" evidence="2">
    <location>
        <begin position="946"/>
        <end position="959"/>
    </location>
</feature>
<dbReference type="GO" id="GO:0006261">
    <property type="term" value="P:DNA-templated DNA replication"/>
    <property type="evidence" value="ECO:0007669"/>
    <property type="project" value="InterPro"/>
</dbReference>
<dbReference type="InterPro" id="IPR012337">
    <property type="entry name" value="RNaseH-like_sf"/>
</dbReference>
<dbReference type="PANTHER" id="PTHR12873">
    <property type="entry name" value="T7-LIKE MITOCHONDRIAL DNA HELICASE"/>
    <property type="match status" value="1"/>
</dbReference>
<feature type="region of interest" description="Disordered" evidence="2">
    <location>
        <begin position="438"/>
        <end position="484"/>
    </location>
</feature>
<dbReference type="InterPro" id="IPR027032">
    <property type="entry name" value="Twinkle-like"/>
</dbReference>
<dbReference type="InterPro" id="IPR007694">
    <property type="entry name" value="DNA_helicase_DnaB-like_C"/>
</dbReference>
<dbReference type="SUPFAM" id="SSF53098">
    <property type="entry name" value="Ribonuclease H-like"/>
    <property type="match status" value="1"/>
</dbReference>
<dbReference type="SUPFAM" id="SSF56731">
    <property type="entry name" value="DNA primase core"/>
    <property type="match status" value="1"/>
</dbReference>
<feature type="coiled-coil region" evidence="1">
    <location>
        <begin position="1543"/>
        <end position="1595"/>
    </location>
</feature>
<dbReference type="InterPro" id="IPR002562">
    <property type="entry name" value="3'-5'_exonuclease_dom"/>
</dbReference>
<accession>A0A976M9B4</accession>
<feature type="region of interest" description="Disordered" evidence="2">
    <location>
        <begin position="813"/>
        <end position="838"/>
    </location>
</feature>
<dbReference type="PROSITE" id="PS51199">
    <property type="entry name" value="SF4_HELICASE"/>
    <property type="match status" value="1"/>
</dbReference>
<dbReference type="GO" id="GO:0008408">
    <property type="term" value="F:3'-5' exonuclease activity"/>
    <property type="evidence" value="ECO:0007669"/>
    <property type="project" value="InterPro"/>
</dbReference>
<feature type="compositionally biased region" description="Polar residues" evidence="2">
    <location>
        <begin position="960"/>
        <end position="976"/>
    </location>
</feature>
<dbReference type="SUPFAM" id="SSF56672">
    <property type="entry name" value="DNA/RNA polymerases"/>
    <property type="match status" value="1"/>
</dbReference>
<dbReference type="SMART" id="SM00474">
    <property type="entry name" value="35EXOc"/>
    <property type="match status" value="1"/>
</dbReference>
<dbReference type="Proteomes" id="UP000244811">
    <property type="component" value="Chromosome 1"/>
</dbReference>
<dbReference type="SUPFAM" id="SSF52540">
    <property type="entry name" value="P-loop containing nucleoside triphosphate hydrolases"/>
    <property type="match status" value="1"/>
</dbReference>
<organism evidence="4 5">
    <name type="scientific">Theileria orientalis</name>
    <dbReference type="NCBI Taxonomy" id="68886"/>
    <lineage>
        <taxon>Eukaryota</taxon>
        <taxon>Sar</taxon>
        <taxon>Alveolata</taxon>
        <taxon>Apicomplexa</taxon>
        <taxon>Aconoidasida</taxon>
        <taxon>Piroplasmida</taxon>
        <taxon>Theileriidae</taxon>
        <taxon>Theileria</taxon>
    </lineage>
</organism>
<gene>
    <name evidence="4" type="ORF">MACK_000341</name>
</gene>
<sequence length="1918" mass="213809">MCKLSRLKPYCTVSALKGLKNRNYLFVNNIKPQNSLSNTSKINELKNLSKIKLNRLLKAYETQGQNYGSTYHSGYTVGPQSYAPSYGPNYLQSQGPKEDFYTFVSSHYRNMGEDIVEYLNRKKIEYTESPLKYTLKFCPFCPPHRFKSDNLFKHEIFKNSGNSYCHRCGYKGSLFDFKAHMGDLPGAFDLAADPISSPFGQRKMPKDPDVTIEDINKFEDNLYNNQEYRVVYEYLTKTRGIKPQVLRKYLVGAGTFKFKSVTGKLEPEKCLVFPWLMSPNTRSSSIGGDIENVIGQSEDQSGSEVFDYNQSSTEKLIVNRIKVRSIYDKSKMKILPRGGTWGMFGGHLIKEALEKDSIVLSEGEFDAMSIYQETGRIAVSLPNGANSLPLALLPKLEKFNQIYLWMDFDAAGQSSISHFANKLGIQRVKVVHPINTQGTAHATTEGSDNTLGSKGKSKSGVEKGVKSTSAISAGGGNSVDGKTAGGSTGTLITKSLKDANEVMLSKSVDMETYFKNATVLSHSQILSFNDIRQLVYNELSDPISTCGIKSITMPGLSNLLKGHRRGELTVWTGSTGSGKTTLLSQLSLDYCLQGVSTLWGSFEINNVRLAKTMLRQFSGRNLENNLNEFDYYANKFNELPLRFLKFHGSTNIDIVLDAMDYAVYVHDVQHIIIDNLQFMLSNYSTPSATSPHGGSGYSSVKDVYELQNRTIEKFRRFVTNKNVHLSLVVHPRKEADGIQLGLSSVFGSVKSTQEADNVIILQNILNESRCIDVKKNRFAGLLGRVYFKFDPVSLTAQEFKVTEYLNEYITNSSSGGMSKASKAKGVSSKEQHKSDVGGKGNYEYRDKVILSNYKVGSSTPSALNKEFASNFNPVTAPTGSASAYSPSQATNFRPFVATTMNSTTNSGSSYNNYRERERNNIGLVGIDLLNLNPVSQQINKMIQSNYSTSRGSNSNSGSTMAFSNENVQSDDNTKFGTSVSVSDDTMSSRDDAMIRSTSNGDNNINSSTNNINSSTNNISSLNNNNNNNNNGVNGVSSVAEEANELQGDGKKKRGTKGVKEGDGEELGGCLRMRGITINKNSSIKEMREFVKKNGLGELVKTAGKGIKKDTIYESIKAIIPKSAIITSGLSTTGLGVGETPSVVTTATEGSAEYGMHYEGSEVDKMKGGVFGEDVHPFGISTSTSLLRKEHQRVAASTEVEQFKLKYLTKLPKSLYPEKDQNRVRNQERNQEEKLELEEKEKESGNLKVLGNKLVLQQEQQGQQEDLGVETDVYYSVSYDPLLIDGVIYVDNYKDLESMEPLFRKVKLVGVDIETTGLDYNNNKIRLIQISSPNQPTVILDLFKIRNKMGRIEADLKTGESDHMVNGSINAGDVVGNMVDTASGAANTGLQNGDNISLSQDVDNEHLMLRCDWLKNIFKSTEVTKVFHNGKFDINFLRVYGFEFGGPIFDTMIASKILVASRYISCKLTHVSERYLNIVLDKTQQYSDWSTLQLFEEQLLYSARDAFVLLPLYVILEHLLKINKLSDIAEVENKCILATSDMELNGIEVDKKKLESLQNELMEEHTQISDKMHQQLEEEDINLNSQKQLLEKLQELKIIDKSKRKLISDTSEATLIRNSTNPIISTLREYRKANKALTAFTQKLPNHISEETNRIYPNYNQLGAESGRFSCDGPNLQQVPREKKFRECFVASKGNKFVIADFSQIELRIAAEIANDTKMIQAYQDHVDLHSLTASILKSKSIDEVTKEERQLAKAVNFGLIFGMSVNGLRMYAETGYKVKLSQKESKEIYTSFFNNFKGILNWHNSVKNSRPTMVRTLGNRLSVFDSFSFTRSLNYPVQGTSADITKETMARLVDLVKPLDAKIIICIHDEIILEVPERNAQKALDMLIDTMVKSGEKYLKKVPVEAMGSIGDSWADKE</sequence>
<feature type="domain" description="SF4 helicase" evidence="3">
    <location>
        <begin position="542"/>
        <end position="803"/>
    </location>
</feature>
<dbReference type="CDD" id="cd08639">
    <property type="entry name" value="DNA_pol_A_Aquificae_like"/>
    <property type="match status" value="1"/>
</dbReference>
<dbReference type="GO" id="GO:0005524">
    <property type="term" value="F:ATP binding"/>
    <property type="evidence" value="ECO:0007669"/>
    <property type="project" value="InterPro"/>
</dbReference>
<reference evidence="4" key="1">
    <citation type="submission" date="2022-07" db="EMBL/GenBank/DDBJ databases">
        <title>Evaluation of T. orientalis genome assembly methods using nanopore sequencing and analysis of variation between genomes.</title>
        <authorList>
            <person name="Yam J."/>
            <person name="Micallef M.L."/>
            <person name="Liu M."/>
            <person name="Djordjevic S.P."/>
            <person name="Bogema D.R."/>
            <person name="Jenkins C."/>
        </authorList>
    </citation>
    <scope>NUCLEOTIDE SEQUENCE</scope>
    <source>
        <strain evidence="4">Goon Nure</strain>
    </source>
</reference>
<dbReference type="GO" id="GO:0003887">
    <property type="term" value="F:DNA-directed DNA polymerase activity"/>
    <property type="evidence" value="ECO:0007669"/>
    <property type="project" value="InterPro"/>
</dbReference>
<dbReference type="InterPro" id="IPR034154">
    <property type="entry name" value="TOPRIM_DnaG/twinkle"/>
</dbReference>
<dbReference type="InterPro" id="IPR002298">
    <property type="entry name" value="DNA_polymerase_A"/>
</dbReference>
<dbReference type="InterPro" id="IPR027417">
    <property type="entry name" value="P-loop_NTPase"/>
</dbReference>
<dbReference type="Gene3D" id="3.40.1360.10">
    <property type="match status" value="1"/>
</dbReference>
<dbReference type="Gene3D" id="1.10.150.20">
    <property type="entry name" value="5' to 3' exonuclease, C-terminal subdomain"/>
    <property type="match status" value="1"/>
</dbReference>
<feature type="region of interest" description="Disordered" evidence="2">
    <location>
        <begin position="1217"/>
        <end position="1241"/>
    </location>
</feature>
<dbReference type="PRINTS" id="PR00868">
    <property type="entry name" value="DNAPOLI"/>
</dbReference>
<protein>
    <submittedName>
        <fullName evidence="4">DNA polymerase I</fullName>
    </submittedName>
</protein>
<dbReference type="Gene3D" id="3.30.70.370">
    <property type="match status" value="1"/>
</dbReference>
<dbReference type="Pfam" id="PF01612">
    <property type="entry name" value="DNA_pol_A_exo1"/>
    <property type="match status" value="1"/>
</dbReference>
<dbReference type="Pfam" id="PF13155">
    <property type="entry name" value="Toprim_2"/>
    <property type="match status" value="1"/>
</dbReference>
<name>A0A976M9B4_THEOR</name>
<dbReference type="EMBL" id="CP056069">
    <property type="protein sequence ID" value="UKK00271.1"/>
    <property type="molecule type" value="Genomic_DNA"/>
</dbReference>
<dbReference type="SMART" id="SM00482">
    <property type="entry name" value="POLAc"/>
    <property type="match status" value="1"/>
</dbReference>
<dbReference type="CDD" id="cd01122">
    <property type="entry name" value="Twinkle_C"/>
    <property type="match status" value="1"/>
</dbReference>
<dbReference type="Pfam" id="PF13481">
    <property type="entry name" value="AAA_25"/>
    <property type="match status" value="1"/>
</dbReference>
<dbReference type="Gene3D" id="3.40.50.300">
    <property type="entry name" value="P-loop containing nucleotide triphosphate hydrolases"/>
    <property type="match status" value="1"/>
</dbReference>
<dbReference type="PANTHER" id="PTHR12873:SF0">
    <property type="entry name" value="TWINKLE MTDNA HELICASE"/>
    <property type="match status" value="1"/>
</dbReference>
<feature type="compositionally biased region" description="Low complexity" evidence="2">
    <location>
        <begin position="996"/>
        <end position="1038"/>
    </location>
</feature>
<feature type="compositionally biased region" description="Gly residues" evidence="2">
    <location>
        <begin position="473"/>
        <end position="484"/>
    </location>
</feature>
<dbReference type="Pfam" id="PF00476">
    <property type="entry name" value="DNA_pol_A"/>
    <property type="match status" value="1"/>
</dbReference>
<evidence type="ECO:0000256" key="2">
    <source>
        <dbReference type="SAM" id="MobiDB-lite"/>
    </source>
</evidence>